<keyword evidence="4" id="KW-1185">Reference proteome</keyword>
<evidence type="ECO:0000313" key="3">
    <source>
        <dbReference type="EMBL" id="CAK9266587.1"/>
    </source>
</evidence>
<accession>A0ABP0WI79</accession>
<feature type="region of interest" description="Disordered" evidence="1">
    <location>
        <begin position="170"/>
        <end position="200"/>
    </location>
</feature>
<evidence type="ECO:0000259" key="2">
    <source>
        <dbReference type="Pfam" id="PF12165"/>
    </source>
</evidence>
<evidence type="ECO:0000256" key="1">
    <source>
        <dbReference type="SAM" id="MobiDB-lite"/>
    </source>
</evidence>
<proteinExistence type="predicted"/>
<feature type="compositionally biased region" description="Polar residues" evidence="1">
    <location>
        <begin position="189"/>
        <end position="199"/>
    </location>
</feature>
<name>A0ABP0WI79_9BRYO</name>
<dbReference type="Proteomes" id="UP001497444">
    <property type="component" value="Chromosome 18"/>
</dbReference>
<evidence type="ECO:0000313" key="4">
    <source>
        <dbReference type="Proteomes" id="UP001497444"/>
    </source>
</evidence>
<dbReference type="EMBL" id="OZ020113">
    <property type="protein sequence ID" value="CAK9266587.1"/>
    <property type="molecule type" value="Genomic_DNA"/>
</dbReference>
<gene>
    <name evidence="3" type="ORF">CSSPJE1EN1_LOCUS12065</name>
</gene>
<dbReference type="PANTHER" id="PTHR12321">
    <property type="entry name" value="CPG BINDING PROTEIN"/>
    <property type="match status" value="1"/>
</dbReference>
<organism evidence="3 4">
    <name type="scientific">Sphagnum jensenii</name>
    <dbReference type="NCBI Taxonomy" id="128206"/>
    <lineage>
        <taxon>Eukaryota</taxon>
        <taxon>Viridiplantae</taxon>
        <taxon>Streptophyta</taxon>
        <taxon>Embryophyta</taxon>
        <taxon>Bryophyta</taxon>
        <taxon>Sphagnophytina</taxon>
        <taxon>Sphagnopsida</taxon>
        <taxon>Sphagnales</taxon>
        <taxon>Sphagnaceae</taxon>
        <taxon>Sphagnum</taxon>
    </lineage>
</organism>
<dbReference type="InterPro" id="IPR021998">
    <property type="entry name" value="Alfin_N"/>
</dbReference>
<sequence length="216" mass="24222">MSSTEEIALTHIGGADADDDAVSELHPSLQSTSTVEQVFKDFKGRREGLLNALTCDVDELFRQFKSQTVENLSLFGLPDGSWTVRIAEPAQKQQQLSALLSRPQPVVGINCARNETLNYDWLQTAAVHSDVWLLSSAFFDGSGFTKQQRGRLFNLMNKVQTLQQAVCMTKIGNRTGSRERRQRRDSGESRYTSRGQTNIHIHKCEMSTSSKKKKLV</sequence>
<reference evidence="3" key="1">
    <citation type="submission" date="2024-02" db="EMBL/GenBank/DDBJ databases">
        <authorList>
            <consortium name="ELIXIR-Norway"/>
            <consortium name="Elixir Norway"/>
        </authorList>
    </citation>
    <scope>NUCLEOTIDE SEQUENCE</scope>
</reference>
<dbReference type="Pfam" id="PF12165">
    <property type="entry name" value="Alfin"/>
    <property type="match status" value="1"/>
</dbReference>
<feature type="domain" description="Alfin N-terminal" evidence="2">
    <location>
        <begin position="34"/>
        <end position="166"/>
    </location>
</feature>
<protein>
    <recommendedName>
        <fullName evidence="2">Alfin N-terminal domain-containing protein</fullName>
    </recommendedName>
</protein>
<dbReference type="PANTHER" id="PTHR12321:SF98">
    <property type="entry name" value="PHD FINGER PROTEIN ALFIN-LIKE 5"/>
    <property type="match status" value="1"/>
</dbReference>
<feature type="compositionally biased region" description="Basic and acidic residues" evidence="1">
    <location>
        <begin position="176"/>
        <end position="188"/>
    </location>
</feature>
<dbReference type="InterPro" id="IPR045104">
    <property type="entry name" value="Alfin"/>
</dbReference>